<dbReference type="GO" id="GO:1901135">
    <property type="term" value="P:carbohydrate derivative metabolic process"/>
    <property type="evidence" value="ECO:0007669"/>
    <property type="project" value="InterPro"/>
</dbReference>
<evidence type="ECO:0000259" key="7">
    <source>
        <dbReference type="PROSITE" id="PS51371"/>
    </source>
</evidence>
<dbReference type="eggNOG" id="COG0794">
    <property type="taxonomic scope" value="Bacteria"/>
</dbReference>
<dbReference type="InterPro" id="IPR046348">
    <property type="entry name" value="SIS_dom_sf"/>
</dbReference>
<evidence type="ECO:0000313" key="9">
    <source>
        <dbReference type="EMBL" id="EEX77920.1"/>
    </source>
</evidence>
<evidence type="ECO:0000256" key="4">
    <source>
        <dbReference type="PIRSR" id="PIRSR004692-2"/>
    </source>
</evidence>
<dbReference type="PANTHER" id="PTHR42745">
    <property type="match status" value="1"/>
</dbReference>
<dbReference type="InterPro" id="IPR000644">
    <property type="entry name" value="CBS_dom"/>
</dbReference>
<gene>
    <name evidence="9" type="ORF">SELSPUOL_00654</name>
</gene>
<dbReference type="GO" id="GO:0005975">
    <property type="term" value="P:carbohydrate metabolic process"/>
    <property type="evidence" value="ECO:0007669"/>
    <property type="project" value="InterPro"/>
</dbReference>
<accession>C9LT74</accession>
<dbReference type="Pfam" id="PF01380">
    <property type="entry name" value="SIS"/>
    <property type="match status" value="1"/>
</dbReference>
<dbReference type="InterPro" id="IPR046342">
    <property type="entry name" value="CBS_dom_sf"/>
</dbReference>
<dbReference type="GO" id="GO:0097367">
    <property type="term" value="F:carbohydrate derivative binding"/>
    <property type="evidence" value="ECO:0007669"/>
    <property type="project" value="InterPro"/>
</dbReference>
<dbReference type="PIRSF" id="PIRSF004692">
    <property type="entry name" value="KdsD_KpsF"/>
    <property type="match status" value="1"/>
</dbReference>
<dbReference type="GO" id="GO:0019146">
    <property type="term" value="F:arabinose-5-phosphate isomerase activity"/>
    <property type="evidence" value="ECO:0007669"/>
    <property type="project" value="UniProtKB-ARBA"/>
</dbReference>
<evidence type="ECO:0000256" key="2">
    <source>
        <dbReference type="ARBA" id="ARBA00022737"/>
    </source>
</evidence>
<dbReference type="Gene3D" id="3.10.580.10">
    <property type="entry name" value="CBS-domain"/>
    <property type="match status" value="1"/>
</dbReference>
<proteinExistence type="inferred from homology"/>
<feature type="domain" description="CBS" evidence="7">
    <location>
        <begin position="255"/>
        <end position="316"/>
    </location>
</feature>
<dbReference type="InterPro" id="IPR001347">
    <property type="entry name" value="SIS_dom"/>
</dbReference>
<dbReference type="GO" id="GO:0046872">
    <property type="term" value="F:metal ion binding"/>
    <property type="evidence" value="ECO:0007669"/>
    <property type="project" value="UniProtKB-KW"/>
</dbReference>
<feature type="domain" description="SIS" evidence="8">
    <location>
        <begin position="86"/>
        <end position="229"/>
    </location>
</feature>
<evidence type="ECO:0000313" key="10">
    <source>
        <dbReference type="Proteomes" id="UP000003505"/>
    </source>
</evidence>
<reference evidence="9 10" key="1">
    <citation type="submission" date="2009-09" db="EMBL/GenBank/DDBJ databases">
        <authorList>
            <person name="Weinstock G."/>
            <person name="Sodergren E."/>
            <person name="Clifton S."/>
            <person name="Fulton L."/>
            <person name="Fulton B."/>
            <person name="Courtney L."/>
            <person name="Fronick C."/>
            <person name="Harrison M."/>
            <person name="Strong C."/>
            <person name="Farmer C."/>
            <person name="Delahaunty K."/>
            <person name="Markovic C."/>
            <person name="Hall O."/>
            <person name="Minx P."/>
            <person name="Tomlinson C."/>
            <person name="Mitreva M."/>
            <person name="Nelson J."/>
            <person name="Hou S."/>
            <person name="Wollam A."/>
            <person name="Pepin K.H."/>
            <person name="Johnson M."/>
            <person name="Bhonagiri V."/>
            <person name="Nash W.E."/>
            <person name="Warren W."/>
            <person name="Chinwalla A."/>
            <person name="Mardis E.R."/>
            <person name="Wilson R.K."/>
        </authorList>
    </citation>
    <scope>NUCLEOTIDE SEQUENCE [LARGE SCALE GENOMIC DNA]</scope>
    <source>
        <strain evidence="10">ATCC 35185 / DSM 20758 / VPI D19B-28</strain>
    </source>
</reference>
<dbReference type="eggNOG" id="COG0517">
    <property type="taxonomic scope" value="Bacteria"/>
</dbReference>
<dbReference type="Pfam" id="PF00571">
    <property type="entry name" value="CBS"/>
    <property type="match status" value="2"/>
</dbReference>
<organism evidence="9 10">
    <name type="scientific">Selenomonas sputigena (strain ATCC 35185 / DSM 20758 / CCUG 44933 / VPI D19B-28)</name>
    <dbReference type="NCBI Taxonomy" id="546271"/>
    <lineage>
        <taxon>Bacteria</taxon>
        <taxon>Bacillati</taxon>
        <taxon>Bacillota</taxon>
        <taxon>Negativicutes</taxon>
        <taxon>Selenomonadales</taxon>
        <taxon>Selenomonadaceae</taxon>
        <taxon>Selenomonas</taxon>
    </lineage>
</organism>
<dbReference type="EMBL" id="ACKP02000012">
    <property type="protein sequence ID" value="EEX77920.1"/>
    <property type="molecule type" value="Genomic_DNA"/>
</dbReference>
<feature type="site" description="Catalytically relevant" evidence="5">
    <location>
        <position position="197"/>
    </location>
</feature>
<feature type="site" description="Catalytically relevant" evidence="5">
    <location>
        <position position="238"/>
    </location>
</feature>
<dbReference type="SUPFAM" id="SSF53697">
    <property type="entry name" value="SIS domain"/>
    <property type="match status" value="1"/>
</dbReference>
<evidence type="ECO:0000259" key="8">
    <source>
        <dbReference type="PROSITE" id="PS51464"/>
    </source>
</evidence>
<evidence type="ECO:0000256" key="3">
    <source>
        <dbReference type="ARBA" id="ARBA00023122"/>
    </source>
</evidence>
<dbReference type="CDD" id="cd05014">
    <property type="entry name" value="SIS_Kpsf"/>
    <property type="match status" value="1"/>
</dbReference>
<dbReference type="SMART" id="SM00116">
    <property type="entry name" value="CBS"/>
    <property type="match status" value="2"/>
</dbReference>
<feature type="site" description="Catalytically relevant" evidence="5">
    <location>
        <position position="156"/>
    </location>
</feature>
<keyword evidence="2" id="KW-0677">Repeat</keyword>
<protein>
    <submittedName>
        <fullName evidence="9">Sugar isomerase, KpsF/GutQ family</fullName>
    </submittedName>
</protein>
<keyword evidence="3 6" id="KW-0129">CBS domain</keyword>
<dbReference type="PANTHER" id="PTHR42745:SF1">
    <property type="entry name" value="ARABINOSE 5-PHOSPHATE ISOMERASE KDSD"/>
    <property type="match status" value="1"/>
</dbReference>
<evidence type="ECO:0000256" key="1">
    <source>
        <dbReference type="ARBA" id="ARBA00008165"/>
    </source>
</evidence>
<keyword evidence="9" id="KW-0413">Isomerase</keyword>
<dbReference type="InterPro" id="IPR004800">
    <property type="entry name" value="KdsD/KpsF-type"/>
</dbReference>
<dbReference type="Proteomes" id="UP000003505">
    <property type="component" value="Unassembled WGS sequence"/>
</dbReference>
<name>C9LT74_SELS3</name>
<dbReference type="Gene3D" id="3.40.50.10490">
    <property type="entry name" value="Glucose-6-phosphate isomerase like protein, domain 1"/>
    <property type="match status" value="1"/>
</dbReference>
<dbReference type="InterPro" id="IPR050986">
    <property type="entry name" value="GutQ/KpsF_isomerases"/>
</dbReference>
<dbReference type="NCBIfam" id="TIGR00393">
    <property type="entry name" value="kpsF"/>
    <property type="match status" value="1"/>
</dbReference>
<feature type="domain" description="CBS" evidence="7">
    <location>
        <begin position="322"/>
        <end position="377"/>
    </location>
</feature>
<evidence type="ECO:0000256" key="5">
    <source>
        <dbReference type="PIRSR" id="PIRSR004692-3"/>
    </source>
</evidence>
<comment type="similarity">
    <text evidence="1">Belongs to the SIS family. GutQ/KpsF subfamily.</text>
</comment>
<dbReference type="FunFam" id="3.40.50.10490:FF:000011">
    <property type="entry name" value="Arabinose 5-phosphate isomerase"/>
    <property type="match status" value="1"/>
</dbReference>
<evidence type="ECO:0000256" key="6">
    <source>
        <dbReference type="PROSITE-ProRule" id="PRU00703"/>
    </source>
</evidence>
<comment type="caution">
    <text evidence="9">The sequence shown here is derived from an EMBL/GenBank/DDBJ whole genome shotgun (WGS) entry which is preliminary data.</text>
</comment>
<keyword evidence="4" id="KW-0479">Metal-binding</keyword>
<sequence>MLKTNSKPKVAESPERFGNFFRALPRISRAVYNREVDFLVDLQSNGKGEQRMKRDVIWEKAVETLSMEAAAVKKLTESVDEEFCRAVECVLDCTARIVVTGMGKSGHVGRKIAATLASTGTPSFFMHPAEAFHGDLGMVTDKDVVLAISNSGEVQEVVKILPVIHRIGATIIAMTGNRSSQLAEYSDYVIDIGHEPEACPLGLAPTTSTTATLAMGDAIAVAVMSVRNFKKQDFALFHPGGALGRRLLLKVQDVMHTGEENPVVSGEKTAKDALFVMTEKGLGAVSVTDAAGRFIGLLTDGIIRRALAKDYAFLDEPVHEIMFTEPLTIHADELATAALSVMEKHEPRPVTVLPVIDEKGAPVGMIHLTDLLKQGVV</sequence>
<dbReference type="AlphaFoldDB" id="C9LT74"/>
<feature type="binding site" evidence="4">
    <location>
        <position position="127"/>
    </location>
    <ligand>
        <name>Zn(2+)</name>
        <dbReference type="ChEBI" id="CHEBI:29105"/>
    </ligand>
</feature>
<dbReference type="PROSITE" id="PS51464">
    <property type="entry name" value="SIS"/>
    <property type="match status" value="1"/>
</dbReference>
<dbReference type="PROSITE" id="PS51371">
    <property type="entry name" value="CBS"/>
    <property type="match status" value="2"/>
</dbReference>
<dbReference type="STRING" id="546271.Selsp_1536"/>
<dbReference type="CDD" id="cd04604">
    <property type="entry name" value="CBS_pair_SIS_assoc"/>
    <property type="match status" value="1"/>
</dbReference>
<feature type="site" description="Catalytically relevant" evidence="5">
    <location>
        <position position="104"/>
    </location>
</feature>
<keyword evidence="4" id="KW-0862">Zinc</keyword>
<dbReference type="InterPro" id="IPR035474">
    <property type="entry name" value="SIS_Kpsf"/>
</dbReference>